<dbReference type="GO" id="GO:0004494">
    <property type="term" value="F:methylmalonyl-CoA mutase activity"/>
    <property type="evidence" value="ECO:0007669"/>
    <property type="project" value="UniProtKB-EC"/>
</dbReference>
<evidence type="ECO:0000313" key="8">
    <source>
        <dbReference type="EMBL" id="ADJ22043.1"/>
    </source>
</evidence>
<dbReference type="GO" id="GO:0031419">
    <property type="term" value="F:cobalamin binding"/>
    <property type="evidence" value="ECO:0007669"/>
    <property type="project" value="UniProtKB-KW"/>
</dbReference>
<reference evidence="9" key="1">
    <citation type="journal article" date="2011" name="J. Bacteriol.">
        <title>Genome sequences of eight morphologically diverse alphaproteobacteria.</title>
        <authorList>
            <consortium name="US DOE Joint Genome Institute"/>
            <person name="Brown P.J."/>
            <person name="Kysela D.T."/>
            <person name="Buechlein A."/>
            <person name="Hemmerich C."/>
            <person name="Brun Y.V."/>
        </authorList>
    </citation>
    <scope>NUCLEOTIDE SEQUENCE [LARGE SCALE GENOMIC DNA]</scope>
    <source>
        <strain evidence="9">ATCC 51888 / DSM 1869 / NCIB 11706 / TK 0415</strain>
    </source>
</reference>
<dbReference type="InterPro" id="IPR036724">
    <property type="entry name" value="Cobalamin-bd_sf"/>
</dbReference>
<proteinExistence type="inferred from homology"/>
<dbReference type="RefSeq" id="WP_013214262.1">
    <property type="nucleotide sequence ID" value="NC_014313.1"/>
</dbReference>
<evidence type="ECO:0000256" key="2">
    <source>
        <dbReference type="ARBA" id="ARBA00008465"/>
    </source>
</evidence>
<dbReference type="Pfam" id="PF02310">
    <property type="entry name" value="B12-binding"/>
    <property type="match status" value="1"/>
</dbReference>
<dbReference type="EMBL" id="CP002083">
    <property type="protein sequence ID" value="ADJ22043.1"/>
    <property type="molecule type" value="Genomic_DNA"/>
</dbReference>
<accession>D8JQP1</accession>
<dbReference type="PANTHER" id="PTHR48101:SF3">
    <property type="entry name" value="COENZYME B12-DEPENDENT MUTASE"/>
    <property type="match status" value="1"/>
</dbReference>
<gene>
    <name evidence="8" type="ordered locus">Hden_0218</name>
</gene>
<keyword evidence="4" id="KW-0479">Metal-binding</keyword>
<evidence type="ECO:0000313" key="9">
    <source>
        <dbReference type="Proteomes" id="UP000002033"/>
    </source>
</evidence>
<dbReference type="eggNOG" id="COG2185">
    <property type="taxonomic scope" value="Bacteria"/>
</dbReference>
<comment type="similarity">
    <text evidence="2">Belongs to the methylmalonyl-CoA mutase family.</text>
</comment>
<dbReference type="AlphaFoldDB" id="D8JQP1"/>
<keyword evidence="3" id="KW-0846">Cobalamin</keyword>
<dbReference type="Proteomes" id="UP000002033">
    <property type="component" value="Chromosome"/>
</dbReference>
<dbReference type="Gene3D" id="3.40.50.280">
    <property type="entry name" value="Cobalamin-binding domain"/>
    <property type="match status" value="1"/>
</dbReference>
<keyword evidence="9" id="KW-1185">Reference proteome</keyword>
<dbReference type="KEGG" id="hdn:Hden_0218"/>
<keyword evidence="6" id="KW-0170">Cobalt</keyword>
<dbReference type="PANTHER" id="PTHR48101">
    <property type="entry name" value="METHYLMALONYL-COA MUTASE, MITOCHONDRIAL-RELATED"/>
    <property type="match status" value="1"/>
</dbReference>
<dbReference type="OrthoDB" id="9762378at2"/>
<dbReference type="CDD" id="cd02071">
    <property type="entry name" value="MM_CoA_mut_B12_BD"/>
    <property type="match status" value="1"/>
</dbReference>
<dbReference type="InterPro" id="IPR006158">
    <property type="entry name" value="Cobalamin-bd"/>
</dbReference>
<dbReference type="eggNOG" id="COG1884">
    <property type="taxonomic scope" value="Bacteria"/>
</dbReference>
<dbReference type="InterPro" id="IPR006099">
    <property type="entry name" value="MeMalonylCoA_mutase_a/b_cat"/>
</dbReference>
<evidence type="ECO:0000256" key="1">
    <source>
        <dbReference type="ARBA" id="ARBA00001922"/>
    </source>
</evidence>
<dbReference type="InterPro" id="IPR006159">
    <property type="entry name" value="Acid_CoA_mut_C"/>
</dbReference>
<dbReference type="InterPro" id="IPR006098">
    <property type="entry name" value="MMCoA_mutase_a_cat"/>
</dbReference>
<evidence type="ECO:0000259" key="7">
    <source>
        <dbReference type="PROSITE" id="PS51332"/>
    </source>
</evidence>
<dbReference type="SUPFAM" id="SSF52242">
    <property type="entry name" value="Cobalamin (vitamin B12)-binding domain"/>
    <property type="match status" value="1"/>
</dbReference>
<dbReference type="GO" id="GO:0046872">
    <property type="term" value="F:metal ion binding"/>
    <property type="evidence" value="ECO:0007669"/>
    <property type="project" value="UniProtKB-KW"/>
</dbReference>
<evidence type="ECO:0000256" key="6">
    <source>
        <dbReference type="ARBA" id="ARBA00023285"/>
    </source>
</evidence>
<organism evidence="8 9">
    <name type="scientific">Hyphomicrobium denitrificans (strain ATCC 51888 / DSM 1869 / NCIMB 11706 / TK 0415)</name>
    <dbReference type="NCBI Taxonomy" id="582899"/>
    <lineage>
        <taxon>Bacteria</taxon>
        <taxon>Pseudomonadati</taxon>
        <taxon>Pseudomonadota</taxon>
        <taxon>Alphaproteobacteria</taxon>
        <taxon>Hyphomicrobiales</taxon>
        <taxon>Hyphomicrobiaceae</taxon>
        <taxon>Hyphomicrobium</taxon>
    </lineage>
</organism>
<sequence length="671" mass="72963">MSESKTVSPAKAKDGKVEREKPWLFRTYAGHSTAAKSNELYKKNLAKGQTGLSIAFDLPTQTGYDSDHELARGEVGKVGVPVSHLGDMLTLLEGIPLDQMNTSMTINATAAWLLSLYIAVADQTGASRLKLTGTIQNDIIKEYLSRGTYVFPPQPSLRLIKDTIVFSTKNVPKWNPTNVCSYHLQEAGASPVQELAYALATAIAVLDTVKASGEVPPEEFGNVVGRISFFVNAGMRFITEMCKMRAFNELWDEIARDRYGVEDPKHRRFRYGVQVNSLGLTEPQAENNVYRILLEMLAVTLSKNARARAVQLPAWNEALGLPRPWDQQWSLRMQQIVAYETDLLEYGDIFDGSVEIAKKVAALKEEAKAELATIDKMGGAVAAIDYMKRRLVESGTGRLSQIESGELTVVGVNRFKETEPSPLSGGTDAIMVVDPAVEAEQIGRLKAWKANRDAKKVAAALAEVERAAKEDINIMDASIAAAKAGVTTGEWGTILRKVFGEYRAPTGVAQAAVVREGAQLATVRESVNEVSDRLGRRIKFLVGKPGLDGHSNGAEQIAVRARDVGMEVVYEGIRLTPAQIVRAAVDEAVHVVGLSILSGSHVPLVKDVMERMRKEGLDDVPVIVGGIIPPADEKALKAFGVAAVYTPKDFQLNDIMADIVQLVDQHTSAAA</sequence>
<evidence type="ECO:0000256" key="5">
    <source>
        <dbReference type="ARBA" id="ARBA00023235"/>
    </source>
</evidence>
<dbReference type="NCBIfam" id="TIGR00641">
    <property type="entry name" value="acid_CoA_mut_N"/>
    <property type="match status" value="1"/>
</dbReference>
<dbReference type="SUPFAM" id="SSF51703">
    <property type="entry name" value="Cobalamin (vitamin B12)-dependent enzymes"/>
    <property type="match status" value="1"/>
</dbReference>
<dbReference type="HOGENOM" id="CLU_009523_4_0_5"/>
<dbReference type="STRING" id="582899.Hden_0218"/>
<dbReference type="Gene3D" id="3.20.20.240">
    <property type="entry name" value="Methylmalonyl-CoA mutase"/>
    <property type="match status" value="1"/>
</dbReference>
<evidence type="ECO:0000256" key="4">
    <source>
        <dbReference type="ARBA" id="ARBA00022723"/>
    </source>
</evidence>
<evidence type="ECO:0000256" key="3">
    <source>
        <dbReference type="ARBA" id="ARBA00022628"/>
    </source>
</evidence>
<dbReference type="EC" id="5.4.99.2" evidence="8"/>
<name>D8JQP1_HYPDA</name>
<dbReference type="PROSITE" id="PS51332">
    <property type="entry name" value="B12_BINDING"/>
    <property type="match status" value="1"/>
</dbReference>
<feature type="domain" description="B12-binding" evidence="7">
    <location>
        <begin position="537"/>
        <end position="666"/>
    </location>
</feature>
<dbReference type="Pfam" id="PF01642">
    <property type="entry name" value="MM_CoA_mutase"/>
    <property type="match status" value="1"/>
</dbReference>
<dbReference type="NCBIfam" id="TIGR00640">
    <property type="entry name" value="acid_CoA_mut_C"/>
    <property type="match status" value="1"/>
</dbReference>
<dbReference type="InterPro" id="IPR016176">
    <property type="entry name" value="Cbl-dep_enz_cat"/>
</dbReference>
<comment type="cofactor">
    <cofactor evidence="1">
        <name>adenosylcob(III)alamin</name>
        <dbReference type="ChEBI" id="CHEBI:18408"/>
    </cofactor>
</comment>
<protein>
    <submittedName>
        <fullName evidence="8">Methylmalonyl-CoA mutase, large subunit</fullName>
        <ecNumber evidence="8">5.4.99.2</ecNumber>
    </submittedName>
</protein>
<keyword evidence="5 8" id="KW-0413">Isomerase</keyword>